<dbReference type="STRING" id="636.AAW15_14770"/>
<name>A0A2A7TXT1_EDWTA</name>
<dbReference type="Pfam" id="PF09583">
    <property type="entry name" value="Phageshock_PspG"/>
    <property type="match status" value="1"/>
</dbReference>
<comment type="caution">
    <text evidence="2">The sequence shown here is derived from an EMBL/GenBank/DDBJ whole genome shotgun (WGS) entry which is preliminary data.</text>
</comment>
<evidence type="ECO:0000313" key="2">
    <source>
        <dbReference type="EMBL" id="PEH70966.1"/>
    </source>
</evidence>
<dbReference type="Proteomes" id="UP000219788">
    <property type="component" value="Unassembled WGS sequence"/>
</dbReference>
<dbReference type="OrthoDB" id="6566611at2"/>
<keyword evidence="1" id="KW-0472">Membrane</keyword>
<protein>
    <submittedName>
        <fullName evidence="2">Envelope stress response protein PspG</fullName>
    </submittedName>
</protein>
<gene>
    <name evidence="2" type="primary">pspG</name>
    <name evidence="2" type="ORF">CRM76_02825</name>
</gene>
<keyword evidence="1" id="KW-0812">Transmembrane</keyword>
<dbReference type="GeneID" id="93122702"/>
<keyword evidence="1" id="KW-1133">Transmembrane helix</keyword>
<dbReference type="InterPro" id="IPR014318">
    <property type="entry name" value="Phageshock_PspG"/>
</dbReference>
<evidence type="ECO:0000256" key="1">
    <source>
        <dbReference type="SAM" id="Phobius"/>
    </source>
</evidence>
<dbReference type="NCBIfam" id="TIGR02975">
    <property type="entry name" value="phageshock_pspG"/>
    <property type="match status" value="1"/>
</dbReference>
<dbReference type="RefSeq" id="WP_005280846.1">
    <property type="nucleotide sequence ID" value="NZ_AP028090.1"/>
</dbReference>
<organism evidence="2 3">
    <name type="scientific">Edwardsiella tarda</name>
    <dbReference type="NCBI Taxonomy" id="636"/>
    <lineage>
        <taxon>Bacteria</taxon>
        <taxon>Pseudomonadati</taxon>
        <taxon>Pseudomonadota</taxon>
        <taxon>Gammaproteobacteria</taxon>
        <taxon>Enterobacterales</taxon>
        <taxon>Hafniaceae</taxon>
        <taxon>Edwardsiella</taxon>
    </lineage>
</organism>
<dbReference type="AlphaFoldDB" id="A0A2A7TXT1"/>
<dbReference type="EMBL" id="PDDV01000013">
    <property type="protein sequence ID" value="PEH70966.1"/>
    <property type="molecule type" value="Genomic_DNA"/>
</dbReference>
<proteinExistence type="predicted"/>
<sequence length="72" mass="8245">MFEVMMFLGFFVLMLLAGISLLGVIVVLAVFSILFWLFGGLFVLAIKVLPWLALILVAVWLYRAWQKPQQSR</sequence>
<reference evidence="3" key="1">
    <citation type="submission" date="2017-09" db="EMBL/GenBank/DDBJ databases">
        <title>FDA dAtabase for Regulatory Grade micrObial Sequences (FDA-ARGOS): Supporting development and validation of Infectious Disease Dx tests.</title>
        <authorList>
            <person name="Goldberg B."/>
            <person name="Campos J."/>
            <person name="Tallon L."/>
            <person name="Sadzewicz L."/>
            <person name="Ott S."/>
            <person name="Zhao X."/>
            <person name="Nagaraj S."/>
            <person name="Vavikolanu K."/>
            <person name="Aluvathingal J."/>
            <person name="Nadendla S."/>
            <person name="Geyer C."/>
            <person name="Sichtig H."/>
        </authorList>
    </citation>
    <scope>NUCLEOTIDE SEQUENCE [LARGE SCALE GENOMIC DNA]</scope>
    <source>
        <strain evidence="3">FDAARGOS_370</strain>
    </source>
</reference>
<accession>A0A2A7TXT1</accession>
<feature type="transmembrane region" description="Helical" evidence="1">
    <location>
        <begin position="41"/>
        <end position="62"/>
    </location>
</feature>
<feature type="transmembrane region" description="Helical" evidence="1">
    <location>
        <begin position="7"/>
        <end position="35"/>
    </location>
</feature>
<evidence type="ECO:0000313" key="3">
    <source>
        <dbReference type="Proteomes" id="UP000219788"/>
    </source>
</evidence>